<sequence length="438" mass="44248">MTGEPVTGTEPTVAEPDAPGGTGVGGRSVGRVTLAILAGSALGYAVVILTGRLLDKPDYVVFMTFWGLLFGLGSALSPLEQELSRQSAVAKTHGGKLGSNAVTALVVGLVAVGVAGAVTLVPGVNTRLFGDDYWLGAVVLVGGLAFAVQFAVRGLLVGDNQVDPYAGLIIVEAAVRPVVMVALVVAALHSTLTLAVAAGVGSFAWLLFGRRAGARVDRHLPGDPSGAVVRRMLMLFSSAALTASVVTGYPAMVGLLAPGGDPDRLGSLYAALAVARIPLLLFAAVQALAVPVVVRMSSTPEGLRRLRKVLAVGTLGAVGLAGLGAVVGLLIGPWAVRFMLGAKYDVAGWVVAGLVWSSVLIAVVQLLAAVLVARVRPGAVLLAWAVVSVTSAVVLVVGPGDHVARAVLGLVVGPTLGVLVAAVLVARSEPSVVERMPA</sequence>
<dbReference type="PANTHER" id="PTHR30250">
    <property type="entry name" value="PST FAMILY PREDICTED COLANIC ACID TRANSPORTER"/>
    <property type="match status" value="1"/>
</dbReference>
<feature type="transmembrane region" description="Helical" evidence="7">
    <location>
        <begin position="233"/>
        <end position="257"/>
    </location>
</feature>
<comment type="subcellular location">
    <subcellularLocation>
        <location evidence="1">Cell membrane</location>
        <topology evidence="1">Multi-pass membrane protein</topology>
    </subcellularLocation>
</comment>
<evidence type="ECO:0000256" key="2">
    <source>
        <dbReference type="ARBA" id="ARBA00022475"/>
    </source>
</evidence>
<name>A0A2S6GL65_9PSEU</name>
<keyword evidence="9" id="KW-1185">Reference proteome</keyword>
<evidence type="ECO:0000313" key="8">
    <source>
        <dbReference type="EMBL" id="PPK65955.1"/>
    </source>
</evidence>
<accession>A0A2S6GL65</accession>
<dbReference type="InterPro" id="IPR050833">
    <property type="entry name" value="Poly_Biosynth_Transport"/>
</dbReference>
<feature type="region of interest" description="Disordered" evidence="6">
    <location>
        <begin position="1"/>
        <end position="24"/>
    </location>
</feature>
<evidence type="ECO:0000313" key="9">
    <source>
        <dbReference type="Proteomes" id="UP000239203"/>
    </source>
</evidence>
<evidence type="ECO:0000256" key="3">
    <source>
        <dbReference type="ARBA" id="ARBA00022692"/>
    </source>
</evidence>
<keyword evidence="5 7" id="KW-0472">Membrane</keyword>
<dbReference type="PANTHER" id="PTHR30250:SF11">
    <property type="entry name" value="O-ANTIGEN TRANSPORTER-RELATED"/>
    <property type="match status" value="1"/>
</dbReference>
<feature type="transmembrane region" description="Helical" evidence="7">
    <location>
        <begin position="32"/>
        <end position="53"/>
    </location>
</feature>
<reference evidence="8 9" key="1">
    <citation type="submission" date="2018-02" db="EMBL/GenBank/DDBJ databases">
        <title>Genomic Encyclopedia of Archaeal and Bacterial Type Strains, Phase II (KMG-II): from individual species to whole genera.</title>
        <authorList>
            <person name="Goeker M."/>
        </authorList>
    </citation>
    <scope>NUCLEOTIDE SEQUENCE [LARGE SCALE GENOMIC DNA]</scope>
    <source>
        <strain evidence="8 9">YU 961-1</strain>
    </source>
</reference>
<organism evidence="8 9">
    <name type="scientific">Actinokineospora auranticolor</name>
    <dbReference type="NCBI Taxonomy" id="155976"/>
    <lineage>
        <taxon>Bacteria</taxon>
        <taxon>Bacillati</taxon>
        <taxon>Actinomycetota</taxon>
        <taxon>Actinomycetes</taxon>
        <taxon>Pseudonocardiales</taxon>
        <taxon>Pseudonocardiaceae</taxon>
        <taxon>Actinokineospora</taxon>
    </lineage>
</organism>
<dbReference type="RefSeq" id="WP_245931467.1">
    <property type="nucleotide sequence ID" value="NZ_CP154825.1"/>
</dbReference>
<keyword evidence="2" id="KW-1003">Cell membrane</keyword>
<dbReference type="AlphaFoldDB" id="A0A2S6GL65"/>
<dbReference type="GO" id="GO:0005886">
    <property type="term" value="C:plasma membrane"/>
    <property type="evidence" value="ECO:0007669"/>
    <property type="project" value="UniProtKB-SubCell"/>
</dbReference>
<feature type="transmembrane region" description="Helical" evidence="7">
    <location>
        <begin position="309"/>
        <end position="334"/>
    </location>
</feature>
<evidence type="ECO:0008006" key="10">
    <source>
        <dbReference type="Google" id="ProtNLM"/>
    </source>
</evidence>
<evidence type="ECO:0000256" key="4">
    <source>
        <dbReference type="ARBA" id="ARBA00022989"/>
    </source>
</evidence>
<feature type="transmembrane region" description="Helical" evidence="7">
    <location>
        <begin position="133"/>
        <end position="152"/>
    </location>
</feature>
<feature type="transmembrane region" description="Helical" evidence="7">
    <location>
        <begin position="346"/>
        <end position="372"/>
    </location>
</feature>
<comment type="caution">
    <text evidence="8">The sequence shown here is derived from an EMBL/GenBank/DDBJ whole genome shotgun (WGS) entry which is preliminary data.</text>
</comment>
<feature type="transmembrane region" description="Helical" evidence="7">
    <location>
        <begin position="379"/>
        <end position="397"/>
    </location>
</feature>
<feature type="transmembrane region" description="Helical" evidence="7">
    <location>
        <begin position="100"/>
        <end position="121"/>
    </location>
</feature>
<feature type="transmembrane region" description="Helical" evidence="7">
    <location>
        <begin position="59"/>
        <end position="79"/>
    </location>
</feature>
<proteinExistence type="predicted"/>
<feature type="transmembrane region" description="Helical" evidence="7">
    <location>
        <begin position="164"/>
        <end position="188"/>
    </location>
</feature>
<gene>
    <name evidence="8" type="ORF">CLV40_112223</name>
</gene>
<feature type="transmembrane region" description="Helical" evidence="7">
    <location>
        <begin position="194"/>
        <end position="212"/>
    </location>
</feature>
<protein>
    <recommendedName>
        <fullName evidence="10">O-antigen/teichoic acid export membrane protein</fullName>
    </recommendedName>
</protein>
<keyword evidence="4 7" id="KW-1133">Transmembrane helix</keyword>
<evidence type="ECO:0000256" key="6">
    <source>
        <dbReference type="SAM" id="MobiDB-lite"/>
    </source>
</evidence>
<feature type="transmembrane region" description="Helical" evidence="7">
    <location>
        <begin position="277"/>
        <end position="297"/>
    </location>
</feature>
<keyword evidence="3 7" id="KW-0812">Transmembrane</keyword>
<dbReference type="EMBL" id="PTIX01000012">
    <property type="protein sequence ID" value="PPK65955.1"/>
    <property type="molecule type" value="Genomic_DNA"/>
</dbReference>
<evidence type="ECO:0000256" key="7">
    <source>
        <dbReference type="SAM" id="Phobius"/>
    </source>
</evidence>
<evidence type="ECO:0000256" key="5">
    <source>
        <dbReference type="ARBA" id="ARBA00023136"/>
    </source>
</evidence>
<feature type="transmembrane region" description="Helical" evidence="7">
    <location>
        <begin position="403"/>
        <end position="426"/>
    </location>
</feature>
<evidence type="ECO:0000256" key="1">
    <source>
        <dbReference type="ARBA" id="ARBA00004651"/>
    </source>
</evidence>
<dbReference type="Proteomes" id="UP000239203">
    <property type="component" value="Unassembled WGS sequence"/>
</dbReference>